<dbReference type="EMBL" id="JAAVLX010000003">
    <property type="protein sequence ID" value="NOJ39941.1"/>
    <property type="molecule type" value="Genomic_DNA"/>
</dbReference>
<name>A0A7Y4GQG0_9BRAD</name>
<keyword evidence="3" id="KW-1185">Reference proteome</keyword>
<dbReference type="InterPro" id="IPR021293">
    <property type="entry name" value="DUF2865"/>
</dbReference>
<proteinExistence type="predicted"/>
<dbReference type="Pfam" id="PF11064">
    <property type="entry name" value="DUF2865"/>
    <property type="match status" value="1"/>
</dbReference>
<reference evidence="2 3" key="1">
    <citation type="submission" date="2020-03" db="EMBL/GenBank/DDBJ databases">
        <title>Bradyrhizobium diversity isolated from nodules of Indigofera sp.</title>
        <authorList>
            <person name="Klepa M."/>
            <person name="Helene L."/>
            <person name="Hungria M."/>
        </authorList>
    </citation>
    <scope>NUCLEOTIDE SEQUENCE [LARGE SCALE GENOMIC DNA]</scope>
    <source>
        <strain evidence="2 3">WSM 1791</strain>
    </source>
</reference>
<evidence type="ECO:0000313" key="3">
    <source>
        <dbReference type="Proteomes" id="UP000544122"/>
    </source>
</evidence>
<gene>
    <name evidence="2" type="ORF">HCN58_10060</name>
</gene>
<evidence type="ECO:0000256" key="1">
    <source>
        <dbReference type="SAM" id="MobiDB-lite"/>
    </source>
</evidence>
<dbReference type="AlphaFoldDB" id="A0A7Y4GQG0"/>
<sequence>MRRHPHPGPPPQAARKREREKSSHFFSAFSTPLITHLPSIVKVTRTEACRASARLLRWVELALRTELAFSRVRRRATFVAAAILSGSLLLAPGSVSAEGLFDFLFGGAQRQQTRQAPPQGNFFADPFGMNQQQSAPAPAPRVAGSGPAFCVRSCDGKYFPLTMRGNASPVQTCQAFCPASVTKVFYGSSIDSAAASNGERYADSENAYAYRKALSADCTCNGRSPSGLAPVDLTLDTSLRSGDVVATTDGLVAYTGVRLGAEQTAEFTPVASYPGLTADVRARLGEMKVAPVSAEMVREAVMPEASRDVELPTASVPKTVAPKTAKRAEVN</sequence>
<feature type="region of interest" description="Disordered" evidence="1">
    <location>
        <begin position="1"/>
        <end position="21"/>
    </location>
</feature>
<protein>
    <submittedName>
        <fullName evidence="2">DUF2865 domain-containing protein</fullName>
    </submittedName>
</protein>
<comment type="caution">
    <text evidence="2">The sequence shown here is derived from an EMBL/GenBank/DDBJ whole genome shotgun (WGS) entry which is preliminary data.</text>
</comment>
<dbReference type="Proteomes" id="UP000544122">
    <property type="component" value="Unassembled WGS sequence"/>
</dbReference>
<organism evidence="2 3">
    <name type="scientific">Bradyrhizobium australiense</name>
    <dbReference type="NCBI Taxonomy" id="2721161"/>
    <lineage>
        <taxon>Bacteria</taxon>
        <taxon>Pseudomonadati</taxon>
        <taxon>Pseudomonadota</taxon>
        <taxon>Alphaproteobacteria</taxon>
        <taxon>Hyphomicrobiales</taxon>
        <taxon>Nitrobacteraceae</taxon>
        <taxon>Bradyrhizobium</taxon>
    </lineage>
</organism>
<feature type="region of interest" description="Disordered" evidence="1">
    <location>
        <begin position="308"/>
        <end position="331"/>
    </location>
</feature>
<accession>A0A7Y4GQG0</accession>
<evidence type="ECO:0000313" key="2">
    <source>
        <dbReference type="EMBL" id="NOJ39941.1"/>
    </source>
</evidence>